<dbReference type="CDD" id="cd00161">
    <property type="entry name" value="beta-trefoil_Ricin-like"/>
    <property type="match status" value="1"/>
</dbReference>
<evidence type="ECO:0000256" key="1">
    <source>
        <dbReference type="SAM" id="MobiDB-lite"/>
    </source>
</evidence>
<gene>
    <name evidence="2" type="ORF">PYX00_011582</name>
</gene>
<protein>
    <recommendedName>
        <fullName evidence="3">Ricin B lectin domain-containing protein</fullName>
    </recommendedName>
</protein>
<comment type="caution">
    <text evidence="2">The sequence shown here is derived from an EMBL/GenBank/DDBJ whole genome shotgun (WGS) entry which is preliminary data.</text>
</comment>
<proteinExistence type="predicted"/>
<accession>A0AAW2H7X8</accession>
<name>A0AAW2H7X8_9NEOP</name>
<dbReference type="EMBL" id="JARGDH010000006">
    <property type="protein sequence ID" value="KAL0265865.1"/>
    <property type="molecule type" value="Genomic_DNA"/>
</dbReference>
<sequence length="303" mass="33919">MTVYSNDRKFLCSFCYGPGQQEYETPRYLVYIEERDAPAQDGASGTVPGAQTHAAGNVGERGRSAEEILAILDEIEGPQLRDESGSSECGGPMSLFFLLATCGLANSVELHSGIVDSVMKYNKHWFHGHLEHEVEEWQWTLDNDLLNQNVYVRAAYEPEAFLGEDVDGYVALVPGKPFKGNVKISRTTGGYFFYVDNRQICHKIDGKIQRCATGDNQTSLWTVQRVSRGYLIRSSSAKPYTCHAECMTSSPGRIGENLDMHTCTGRPSQVFQIVRYADLRTPQFIKMPAAFLAVKRRVQGFDY</sequence>
<organism evidence="2">
    <name type="scientific">Menopon gallinae</name>
    <name type="common">poultry shaft louse</name>
    <dbReference type="NCBI Taxonomy" id="328185"/>
    <lineage>
        <taxon>Eukaryota</taxon>
        <taxon>Metazoa</taxon>
        <taxon>Ecdysozoa</taxon>
        <taxon>Arthropoda</taxon>
        <taxon>Hexapoda</taxon>
        <taxon>Insecta</taxon>
        <taxon>Pterygota</taxon>
        <taxon>Neoptera</taxon>
        <taxon>Paraneoptera</taxon>
        <taxon>Psocodea</taxon>
        <taxon>Troctomorpha</taxon>
        <taxon>Phthiraptera</taxon>
        <taxon>Amblycera</taxon>
        <taxon>Menoponidae</taxon>
        <taxon>Menopon</taxon>
    </lineage>
</organism>
<evidence type="ECO:0008006" key="3">
    <source>
        <dbReference type="Google" id="ProtNLM"/>
    </source>
</evidence>
<evidence type="ECO:0000313" key="2">
    <source>
        <dbReference type="EMBL" id="KAL0265865.1"/>
    </source>
</evidence>
<reference evidence="2" key="1">
    <citation type="journal article" date="2024" name="Gigascience">
        <title>Chromosome-level genome of the poultry shaft louse Menopon gallinae provides insight into the host-switching and adaptive evolution of parasitic lice.</title>
        <authorList>
            <person name="Xu Y."/>
            <person name="Ma L."/>
            <person name="Liu S."/>
            <person name="Liang Y."/>
            <person name="Liu Q."/>
            <person name="He Z."/>
            <person name="Tian L."/>
            <person name="Duan Y."/>
            <person name="Cai W."/>
            <person name="Li H."/>
            <person name="Song F."/>
        </authorList>
    </citation>
    <scope>NUCLEOTIDE SEQUENCE</scope>
    <source>
        <strain evidence="2">Cailab_2023a</strain>
    </source>
</reference>
<feature type="region of interest" description="Disordered" evidence="1">
    <location>
        <begin position="40"/>
        <end position="59"/>
    </location>
</feature>
<dbReference type="AlphaFoldDB" id="A0AAW2H7X8"/>